<keyword evidence="1" id="KW-0812">Transmembrane</keyword>
<comment type="caution">
    <text evidence="2">The sequence shown here is derived from an EMBL/GenBank/DDBJ whole genome shotgun (WGS) entry which is preliminary data.</text>
</comment>
<dbReference type="AlphaFoldDB" id="A0A8S2VB86"/>
<gene>
    <name evidence="2" type="ORF">GIL414_LOCUS29695</name>
</gene>
<proteinExistence type="predicted"/>
<dbReference type="EMBL" id="CAJOBJ010054638">
    <property type="protein sequence ID" value="CAF4390270.1"/>
    <property type="molecule type" value="Genomic_DNA"/>
</dbReference>
<keyword evidence="1" id="KW-0472">Membrane</keyword>
<evidence type="ECO:0000313" key="3">
    <source>
        <dbReference type="Proteomes" id="UP000681720"/>
    </source>
</evidence>
<feature type="transmembrane region" description="Helical" evidence="1">
    <location>
        <begin position="95"/>
        <end position="116"/>
    </location>
</feature>
<organism evidence="2 3">
    <name type="scientific">Rotaria magnacalcarata</name>
    <dbReference type="NCBI Taxonomy" id="392030"/>
    <lineage>
        <taxon>Eukaryota</taxon>
        <taxon>Metazoa</taxon>
        <taxon>Spiralia</taxon>
        <taxon>Gnathifera</taxon>
        <taxon>Rotifera</taxon>
        <taxon>Eurotatoria</taxon>
        <taxon>Bdelloidea</taxon>
        <taxon>Philodinida</taxon>
        <taxon>Philodinidae</taxon>
        <taxon>Rotaria</taxon>
    </lineage>
</organism>
<accession>A0A8S2VB86</accession>
<evidence type="ECO:0000313" key="2">
    <source>
        <dbReference type="EMBL" id="CAF4390270.1"/>
    </source>
</evidence>
<dbReference type="Proteomes" id="UP000681720">
    <property type="component" value="Unassembled WGS sequence"/>
</dbReference>
<sequence length="126" mass="14143">MLDSKTNATRWRSVCTITVLSAISGGSAIPMMVYNCDFGNIPSLQTARLILVWFSTVADLSTYVFATLLILISFARRIRRYGTENGSFIKTYIKLFYSHLFIFIPPIAYAVGYIPYTVTYNTAPST</sequence>
<name>A0A8S2VB86_9BILA</name>
<feature type="transmembrane region" description="Helical" evidence="1">
    <location>
        <begin position="52"/>
        <end position="74"/>
    </location>
</feature>
<reference evidence="2" key="1">
    <citation type="submission" date="2021-02" db="EMBL/GenBank/DDBJ databases">
        <authorList>
            <person name="Nowell W R."/>
        </authorList>
    </citation>
    <scope>NUCLEOTIDE SEQUENCE</scope>
</reference>
<protein>
    <submittedName>
        <fullName evidence="2">Uncharacterized protein</fullName>
    </submittedName>
</protein>
<evidence type="ECO:0000256" key="1">
    <source>
        <dbReference type="SAM" id="Phobius"/>
    </source>
</evidence>
<keyword evidence="1" id="KW-1133">Transmembrane helix</keyword>